<dbReference type="Proteomes" id="UP000587524">
    <property type="component" value="Unassembled WGS sequence"/>
</dbReference>
<gene>
    <name evidence="4" type="ORF">HNQ97_000458</name>
</gene>
<accession>A0ABR6C0I8</accession>
<evidence type="ECO:0000259" key="3">
    <source>
        <dbReference type="PROSITE" id="PS50222"/>
    </source>
</evidence>
<dbReference type="Gene3D" id="1.10.238.10">
    <property type="entry name" value="EF-hand"/>
    <property type="match status" value="1"/>
</dbReference>
<evidence type="ECO:0000313" key="4">
    <source>
        <dbReference type="EMBL" id="MBA9018472.1"/>
    </source>
</evidence>
<sequence length="180" mass="18759">MIMKRSTKLTLSIVAALGLAAVAVPVIAQQAQMQHGGMMGDGMGMMRGHGGMRDAGHHGMMGGGMGMMMGGHQSYAMAAFDTNKDGTLSPEELTAGAQSELKTADTDANGKLSLEEFAVMHAAHTRPMTVRAFQIHDADGDAQVTEAEMAAMAEMMQSHMAGQQGGMPGTGKGMMNKNLT</sequence>
<name>A0ABR6C0I8_9HYPH</name>
<feature type="compositionally biased region" description="Gly residues" evidence="1">
    <location>
        <begin position="163"/>
        <end position="172"/>
    </location>
</feature>
<dbReference type="CDD" id="cd00051">
    <property type="entry name" value="EFh"/>
    <property type="match status" value="1"/>
</dbReference>
<dbReference type="RefSeq" id="WP_210283701.1">
    <property type="nucleotide sequence ID" value="NZ_JACJHZ010000002.1"/>
</dbReference>
<reference evidence="4 5" key="1">
    <citation type="submission" date="2020-08" db="EMBL/GenBank/DDBJ databases">
        <title>Genomic Encyclopedia of Type Strains, Phase IV (KMG-IV): sequencing the most valuable type-strain genomes for metagenomic binning, comparative biology and taxonomic classification.</title>
        <authorList>
            <person name="Goeker M."/>
        </authorList>
    </citation>
    <scope>NUCLEOTIDE SEQUENCE [LARGE SCALE GENOMIC DNA]</scope>
    <source>
        <strain evidence="4 5">DSM 17455</strain>
    </source>
</reference>
<organism evidence="4 5">
    <name type="scientific">Aminobacter ciceronei</name>
    <dbReference type="NCBI Taxonomy" id="150723"/>
    <lineage>
        <taxon>Bacteria</taxon>
        <taxon>Pseudomonadati</taxon>
        <taxon>Pseudomonadota</taxon>
        <taxon>Alphaproteobacteria</taxon>
        <taxon>Hyphomicrobiales</taxon>
        <taxon>Phyllobacteriaceae</taxon>
        <taxon>Aminobacter</taxon>
    </lineage>
</organism>
<dbReference type="Pfam" id="PF13202">
    <property type="entry name" value="EF-hand_5"/>
    <property type="match status" value="2"/>
</dbReference>
<dbReference type="InterPro" id="IPR018247">
    <property type="entry name" value="EF_Hand_1_Ca_BS"/>
</dbReference>
<dbReference type="SUPFAM" id="SSF47473">
    <property type="entry name" value="EF-hand"/>
    <property type="match status" value="1"/>
</dbReference>
<dbReference type="PROSITE" id="PS50222">
    <property type="entry name" value="EF_HAND_2"/>
    <property type="match status" value="2"/>
</dbReference>
<evidence type="ECO:0000256" key="2">
    <source>
        <dbReference type="SAM" id="SignalP"/>
    </source>
</evidence>
<protein>
    <recommendedName>
        <fullName evidence="3">EF-hand domain-containing protein</fullName>
    </recommendedName>
</protein>
<feature type="domain" description="EF-hand" evidence="3">
    <location>
        <begin position="124"/>
        <end position="159"/>
    </location>
</feature>
<proteinExistence type="predicted"/>
<dbReference type="EMBL" id="JACJHZ010000002">
    <property type="protein sequence ID" value="MBA9018472.1"/>
    <property type="molecule type" value="Genomic_DNA"/>
</dbReference>
<evidence type="ECO:0000313" key="5">
    <source>
        <dbReference type="Proteomes" id="UP000587524"/>
    </source>
</evidence>
<feature type="domain" description="EF-hand" evidence="3">
    <location>
        <begin position="76"/>
        <end position="103"/>
    </location>
</feature>
<feature type="region of interest" description="Disordered" evidence="1">
    <location>
        <begin position="161"/>
        <end position="180"/>
    </location>
</feature>
<keyword evidence="5" id="KW-1185">Reference proteome</keyword>
<feature type="signal peptide" evidence="2">
    <location>
        <begin position="1"/>
        <end position="28"/>
    </location>
</feature>
<feature type="chain" id="PRO_5047012408" description="EF-hand domain-containing protein" evidence="2">
    <location>
        <begin position="29"/>
        <end position="180"/>
    </location>
</feature>
<evidence type="ECO:0000256" key="1">
    <source>
        <dbReference type="SAM" id="MobiDB-lite"/>
    </source>
</evidence>
<dbReference type="PROSITE" id="PS00018">
    <property type="entry name" value="EF_HAND_1"/>
    <property type="match status" value="1"/>
</dbReference>
<dbReference type="InterPro" id="IPR011992">
    <property type="entry name" value="EF-hand-dom_pair"/>
</dbReference>
<dbReference type="SMART" id="SM00054">
    <property type="entry name" value="EFh"/>
    <property type="match status" value="3"/>
</dbReference>
<comment type="caution">
    <text evidence="4">The sequence shown here is derived from an EMBL/GenBank/DDBJ whole genome shotgun (WGS) entry which is preliminary data.</text>
</comment>
<keyword evidence="2" id="KW-0732">Signal</keyword>
<dbReference type="InterPro" id="IPR002048">
    <property type="entry name" value="EF_hand_dom"/>
</dbReference>